<protein>
    <submittedName>
        <fullName evidence="1">Uncharacterized protein</fullName>
    </submittedName>
</protein>
<dbReference type="EMBL" id="JAVIFY010000007">
    <property type="protein sequence ID" value="MDQ9092145.1"/>
    <property type="molecule type" value="Genomic_DNA"/>
</dbReference>
<dbReference type="Proteomes" id="UP001226574">
    <property type="component" value="Unassembled WGS sequence"/>
</dbReference>
<accession>A0ABU1BCE8</accession>
<organism evidence="1 2">
    <name type="scientific">Pseudoalteromonas haloplanktis</name>
    <name type="common">Alteromonas haloplanktis</name>
    <dbReference type="NCBI Taxonomy" id="228"/>
    <lineage>
        <taxon>Bacteria</taxon>
        <taxon>Pseudomonadati</taxon>
        <taxon>Pseudomonadota</taxon>
        <taxon>Gammaproteobacteria</taxon>
        <taxon>Alteromonadales</taxon>
        <taxon>Pseudoalteromonadaceae</taxon>
        <taxon>Pseudoalteromonas</taxon>
    </lineage>
</organism>
<evidence type="ECO:0000313" key="2">
    <source>
        <dbReference type="Proteomes" id="UP001226574"/>
    </source>
</evidence>
<reference evidence="1 2" key="1">
    <citation type="submission" date="2023-08" db="EMBL/GenBank/DDBJ databases">
        <title>Pseudoalteromonas haloplanktis LL1 genome.</title>
        <authorList>
            <person name="Wu S."/>
        </authorList>
    </citation>
    <scope>NUCLEOTIDE SEQUENCE [LARGE SCALE GENOMIC DNA]</scope>
    <source>
        <strain evidence="1 2">LL1</strain>
    </source>
</reference>
<keyword evidence="2" id="KW-1185">Reference proteome</keyword>
<name>A0ABU1BCE8_PSEHA</name>
<comment type="caution">
    <text evidence="1">The sequence shown here is derived from an EMBL/GenBank/DDBJ whole genome shotgun (WGS) entry which is preliminary data.</text>
</comment>
<sequence length="215" mass="24738">MGIFSKFKDNYEKNLVIEILNDQFKRIESLGLLTFNHKKLSVELVEKLWNESASYLNGSIHKRPARIVFSIAALSNGLECLAEDDVQNQKAFLVLLRDLFAEVDVNRNQYGIKAVDVELLEIASKIYVEFSQDLSSEKSVSEQVSLESYQTWDEWYAVFQAEAAFHFEQLGKFNCLEYMDKSPLQRAYEDNVDPKPLAKVFAENTNFETVLKNSV</sequence>
<dbReference type="RefSeq" id="WP_309039067.1">
    <property type="nucleotide sequence ID" value="NZ_JAVIFY010000007.1"/>
</dbReference>
<gene>
    <name evidence="1" type="ORF">RC083_11155</name>
</gene>
<proteinExistence type="predicted"/>
<evidence type="ECO:0000313" key="1">
    <source>
        <dbReference type="EMBL" id="MDQ9092145.1"/>
    </source>
</evidence>